<dbReference type="Proteomes" id="UP000002588">
    <property type="component" value="Chromosome"/>
</dbReference>
<evidence type="ECO:0000256" key="1">
    <source>
        <dbReference type="SAM" id="MobiDB-lite"/>
    </source>
</evidence>
<evidence type="ECO:0000313" key="2">
    <source>
        <dbReference type="EMBL" id="CAL94543.1"/>
    </source>
</evidence>
<sequence length="254" mass="27065">MKKLNSGAAAKPAGAVAERANASRPGRGGLWSIGRRIALPGLAVLSAVLVAACATPADHGAGSASTAATVEAPANVQMQPVQVYLVPLDDFDGVQANTLAAQMAAEFGMEIRASAPLSARRALPFSGTRQFPAEDLLHVTLPALEHLPGRGSQTSYVLLTARDINARARNNRFLFSWHVPDQRVSIVSTARLQPAGAMTAQTRALTATRLKKMTRRAIGEMQLGWQRSAQRDNPMYAPLNSVADIDRLADRQPQ</sequence>
<dbReference type="HOGENOM" id="CLU_1092599_0_0_4"/>
<protein>
    <submittedName>
        <fullName evidence="2">Uncharacterized protein</fullName>
    </submittedName>
</protein>
<dbReference type="eggNOG" id="ENOG503489H">
    <property type="taxonomic scope" value="Bacteria"/>
</dbReference>
<feature type="compositionally biased region" description="Low complexity" evidence="1">
    <location>
        <begin position="8"/>
        <end position="20"/>
    </location>
</feature>
<dbReference type="RefSeq" id="WP_011765659.1">
    <property type="nucleotide sequence ID" value="NC_008702.1"/>
</dbReference>
<organism evidence="2 3">
    <name type="scientific">Azoarcus sp. (strain BH72)</name>
    <dbReference type="NCBI Taxonomy" id="418699"/>
    <lineage>
        <taxon>Bacteria</taxon>
        <taxon>Pseudomonadati</taxon>
        <taxon>Pseudomonadota</taxon>
        <taxon>Betaproteobacteria</taxon>
        <taxon>Rhodocyclales</taxon>
        <taxon>Zoogloeaceae</taxon>
        <taxon>Azoarcus</taxon>
    </lineage>
</organism>
<keyword evidence="3" id="KW-1185">Reference proteome</keyword>
<gene>
    <name evidence="2" type="ordered locus">azo1926</name>
</gene>
<dbReference type="KEGG" id="azo:azo1926"/>
<dbReference type="InterPro" id="IPR024079">
    <property type="entry name" value="MetalloPept_cat_dom_sf"/>
</dbReference>
<proteinExistence type="predicted"/>
<feature type="region of interest" description="Disordered" evidence="1">
    <location>
        <begin position="1"/>
        <end position="24"/>
    </location>
</feature>
<evidence type="ECO:0000313" key="3">
    <source>
        <dbReference type="Proteomes" id="UP000002588"/>
    </source>
</evidence>
<dbReference type="EMBL" id="AM406670">
    <property type="protein sequence ID" value="CAL94543.1"/>
    <property type="molecule type" value="Genomic_DNA"/>
</dbReference>
<dbReference type="AlphaFoldDB" id="A1K6T8"/>
<dbReference type="Gene3D" id="3.40.390.10">
    <property type="entry name" value="Collagenase (Catalytic Domain)"/>
    <property type="match status" value="1"/>
</dbReference>
<reference evidence="2 3" key="1">
    <citation type="journal article" date="2006" name="Nat. Biotechnol.">
        <title>Complete genome of the mutualistic, N2-fixing grass endophyte Azoarcus sp. strain BH72.</title>
        <authorList>
            <person name="Krause A."/>
            <person name="Ramakumar A."/>
            <person name="Bartels D."/>
            <person name="Battistoni F."/>
            <person name="Bekel T."/>
            <person name="Boch J."/>
            <person name="Boehm M."/>
            <person name="Friedrich F."/>
            <person name="Hurek T."/>
            <person name="Krause L."/>
            <person name="Linke B."/>
            <person name="McHardy A.C."/>
            <person name="Sarkar A."/>
            <person name="Schneiker S."/>
            <person name="Syed A.A."/>
            <person name="Thauer R."/>
            <person name="Vorhoelter F.-J."/>
            <person name="Weidner S."/>
            <person name="Puehler A."/>
            <person name="Reinhold-Hurek B."/>
            <person name="Kaiser O."/>
            <person name="Goesmann A."/>
        </authorList>
    </citation>
    <scope>NUCLEOTIDE SEQUENCE [LARGE SCALE GENOMIC DNA]</scope>
    <source>
        <strain evidence="2 3">BH72</strain>
    </source>
</reference>
<accession>A1K6T8</accession>
<dbReference type="GO" id="GO:0008237">
    <property type="term" value="F:metallopeptidase activity"/>
    <property type="evidence" value="ECO:0007669"/>
    <property type="project" value="InterPro"/>
</dbReference>
<name>A1K6T8_AZOSB</name>